<sequence>HEEDALMDFLKHQASYCDVIKSIVEKHEQLLEDNTKQETTLGIKRTQRDAYV</sequence>
<proteinExistence type="predicted"/>
<organism evidence="1 2">
    <name type="scientific">Rotaria magnacalcarata</name>
    <dbReference type="NCBI Taxonomy" id="392030"/>
    <lineage>
        <taxon>Eukaryota</taxon>
        <taxon>Metazoa</taxon>
        <taxon>Spiralia</taxon>
        <taxon>Gnathifera</taxon>
        <taxon>Rotifera</taxon>
        <taxon>Eurotatoria</taxon>
        <taxon>Bdelloidea</taxon>
        <taxon>Philodinida</taxon>
        <taxon>Philodinidae</taxon>
        <taxon>Rotaria</taxon>
    </lineage>
</organism>
<evidence type="ECO:0000313" key="1">
    <source>
        <dbReference type="EMBL" id="CAF4950073.1"/>
    </source>
</evidence>
<dbReference type="AlphaFoldDB" id="A0A8S3D592"/>
<reference evidence="1" key="1">
    <citation type="submission" date="2021-02" db="EMBL/GenBank/DDBJ databases">
        <authorList>
            <person name="Nowell W R."/>
        </authorList>
    </citation>
    <scope>NUCLEOTIDE SEQUENCE</scope>
</reference>
<dbReference type="Proteomes" id="UP000676336">
    <property type="component" value="Unassembled WGS sequence"/>
</dbReference>
<accession>A0A8S3D592</accession>
<protein>
    <submittedName>
        <fullName evidence="1">Uncharacterized protein</fullName>
    </submittedName>
</protein>
<dbReference type="EMBL" id="CAJOBI010187579">
    <property type="protein sequence ID" value="CAF4950073.1"/>
    <property type="molecule type" value="Genomic_DNA"/>
</dbReference>
<feature type="non-terminal residue" evidence="1">
    <location>
        <position position="1"/>
    </location>
</feature>
<name>A0A8S3D592_9BILA</name>
<comment type="caution">
    <text evidence="1">The sequence shown here is derived from an EMBL/GenBank/DDBJ whole genome shotgun (WGS) entry which is preliminary data.</text>
</comment>
<gene>
    <name evidence="1" type="ORF">SMN809_LOCUS54074</name>
</gene>
<evidence type="ECO:0000313" key="2">
    <source>
        <dbReference type="Proteomes" id="UP000676336"/>
    </source>
</evidence>